<dbReference type="AlphaFoldDB" id="A0A9R1Q682"/>
<keyword evidence="4" id="KW-1185">Reference proteome</keyword>
<dbReference type="Gramene" id="TRITD3Bv1G011600.1">
    <property type="protein sequence ID" value="TRITD3Bv1G011600.1"/>
    <property type="gene ID" value="TRITD3Bv1G011600"/>
</dbReference>
<gene>
    <name evidence="3" type="ORF">TRITD_3Bv1G011600</name>
</gene>
<keyword evidence="2" id="KW-0812">Transmembrane</keyword>
<keyword evidence="2" id="KW-1133">Transmembrane helix</keyword>
<feature type="region of interest" description="Disordered" evidence="1">
    <location>
        <begin position="1"/>
        <end position="170"/>
    </location>
</feature>
<feature type="transmembrane region" description="Helical" evidence="2">
    <location>
        <begin position="279"/>
        <end position="298"/>
    </location>
</feature>
<keyword evidence="2" id="KW-0472">Membrane</keyword>
<accession>A0A9R1Q682</accession>
<sequence>MSGRGGGERGEGGNPARRPPWAPWLAHMANGTGSLGLGVDDGLGETSSPLPSAAPVDEVPGATAFPLPPATPVDEVPGATASLLTSAAPVDEGLGATPAPLRSAAPASPLRPTAPAPASGVANGGDSGSQARGVGVSEGLGATSSPPRSAAPPSRVPLAPDASGRGAGGGVRDICNEVVERLVAGGRLDPGANDVLLRTLLEQHLGRFLDRTHSSQTRRRGSIRRLQNIKTRKRSEKLKEEKMMESFKAILSDSISFLFPTMVAVFASNFSFGEYEKCLLILLCALRGLLILLAMVLSHGVDDGQGRTVVVSHLTLGAVIYVFGMLVYCLYKFFPEGSGQVMALYGGVAHFVFGAVVLTVLWVTLFKVSP</sequence>
<feature type="transmembrane region" description="Helical" evidence="2">
    <location>
        <begin position="310"/>
        <end position="331"/>
    </location>
</feature>
<feature type="compositionally biased region" description="Low complexity" evidence="1">
    <location>
        <begin position="142"/>
        <end position="160"/>
    </location>
</feature>
<organism evidence="3 4">
    <name type="scientific">Triticum turgidum subsp. durum</name>
    <name type="common">Durum wheat</name>
    <name type="synonym">Triticum durum</name>
    <dbReference type="NCBI Taxonomy" id="4567"/>
    <lineage>
        <taxon>Eukaryota</taxon>
        <taxon>Viridiplantae</taxon>
        <taxon>Streptophyta</taxon>
        <taxon>Embryophyta</taxon>
        <taxon>Tracheophyta</taxon>
        <taxon>Spermatophyta</taxon>
        <taxon>Magnoliopsida</taxon>
        <taxon>Liliopsida</taxon>
        <taxon>Poales</taxon>
        <taxon>Poaceae</taxon>
        <taxon>BOP clade</taxon>
        <taxon>Pooideae</taxon>
        <taxon>Triticodae</taxon>
        <taxon>Triticeae</taxon>
        <taxon>Triticinae</taxon>
        <taxon>Triticum</taxon>
    </lineage>
</organism>
<protein>
    <submittedName>
        <fullName evidence="3">Uncharacterized protein</fullName>
    </submittedName>
</protein>
<feature type="compositionally biased region" description="Basic and acidic residues" evidence="1">
    <location>
        <begin position="1"/>
        <end position="11"/>
    </location>
</feature>
<reference evidence="3 4" key="1">
    <citation type="submission" date="2017-09" db="EMBL/GenBank/DDBJ databases">
        <authorList>
            <consortium name="International Durum Wheat Genome Sequencing Consortium (IDWGSC)"/>
            <person name="Milanesi L."/>
        </authorList>
    </citation>
    <scope>NUCLEOTIDE SEQUENCE [LARGE SCALE GENOMIC DNA]</scope>
    <source>
        <strain evidence="4">cv. Svevo</strain>
    </source>
</reference>
<name>A0A9R1Q682_TRITD</name>
<evidence type="ECO:0000256" key="1">
    <source>
        <dbReference type="SAM" id="MobiDB-lite"/>
    </source>
</evidence>
<dbReference type="Proteomes" id="UP000324705">
    <property type="component" value="Chromosome 3B"/>
</dbReference>
<dbReference type="OMA" id="WLAHMAN"/>
<feature type="compositionally biased region" description="Low complexity" evidence="1">
    <location>
        <begin position="96"/>
        <end position="118"/>
    </location>
</feature>
<feature type="transmembrane region" description="Helical" evidence="2">
    <location>
        <begin position="343"/>
        <end position="365"/>
    </location>
</feature>
<evidence type="ECO:0000256" key="2">
    <source>
        <dbReference type="SAM" id="Phobius"/>
    </source>
</evidence>
<dbReference type="EMBL" id="LT934116">
    <property type="protein sequence ID" value="VAH71559.1"/>
    <property type="molecule type" value="Genomic_DNA"/>
</dbReference>
<feature type="transmembrane region" description="Helical" evidence="2">
    <location>
        <begin position="249"/>
        <end position="267"/>
    </location>
</feature>
<evidence type="ECO:0000313" key="4">
    <source>
        <dbReference type="Proteomes" id="UP000324705"/>
    </source>
</evidence>
<proteinExistence type="predicted"/>
<evidence type="ECO:0000313" key="3">
    <source>
        <dbReference type="EMBL" id="VAH71559.1"/>
    </source>
</evidence>